<keyword evidence="2" id="KW-0812">Transmembrane</keyword>
<dbReference type="AlphaFoldDB" id="A0A6S6S614"/>
<evidence type="ECO:0000256" key="1">
    <source>
        <dbReference type="ARBA" id="ARBA00004370"/>
    </source>
</evidence>
<dbReference type="Gene3D" id="3.10.20.310">
    <property type="entry name" value="membrane protein fhac"/>
    <property type="match status" value="1"/>
</dbReference>
<sequence length="581" mass="66976">MQQKIGRYLLIIFLFTLMLFSKKVDSVLTPIIFEGNNLVTTSDLEDVVGADKAPFYAFWKDDVSKIDIKLRARLNETFVLFYKNEGFYEANVSHAITSEGIKVAIKENRPILIKEIEINSDLDISKEIILIKNTRFRSKDFSVMKKNIRKKLLLEGYCSPELKTKAYLSLEDYSARIVIDLKKKKLCHFGKVNIETNSSSMDNEIIKSRLHFEEGDVFDISKIQESYESLYALDSFDQLNLDYSKKFYNVKPVNIKYKEIGKKIHTRMGIGYATDLKVQAKLYAEYKNFRGNGKKIVFDGLYSSIQKVVETRFFVPYVFSINGYHLDFQNSLGYAEEQDIHEFDERILYNRFYLSHASSDWYNSLGLGLEQIETLNSATNNRTDILIYPFMRLVYDKRDSKLNPKNGLYFSHEMEYGLPYSADSTSYLKYIDELRLMYTPFYDTTFSAVGRIGSIQVYKNNMPESKKFFAGGAFSNRAYGYDRIGITESARKHTPFGGFTLANLSVEANFPLYESFRGAIFSDNTMISDNQGIWEFSNKVLTSAGLGFRYLTPIGPFKIDMGFNVNDTSENAIHFQVGQSF</sequence>
<keyword evidence="5" id="KW-0998">Cell outer membrane</keyword>
<evidence type="ECO:0000256" key="5">
    <source>
        <dbReference type="ARBA" id="ARBA00023237"/>
    </source>
</evidence>
<dbReference type="InterPro" id="IPR000184">
    <property type="entry name" value="Bac_surfAg_D15"/>
</dbReference>
<comment type="subcellular location">
    <subcellularLocation>
        <location evidence="1">Membrane</location>
    </subcellularLocation>
</comment>
<evidence type="ECO:0000256" key="4">
    <source>
        <dbReference type="ARBA" id="ARBA00023136"/>
    </source>
</evidence>
<keyword evidence="3" id="KW-0732">Signal</keyword>
<organism evidence="7">
    <name type="scientific">uncultured Sulfurovum sp</name>
    <dbReference type="NCBI Taxonomy" id="269237"/>
    <lineage>
        <taxon>Bacteria</taxon>
        <taxon>Pseudomonadati</taxon>
        <taxon>Campylobacterota</taxon>
        <taxon>Epsilonproteobacteria</taxon>
        <taxon>Campylobacterales</taxon>
        <taxon>Sulfurovaceae</taxon>
        <taxon>Sulfurovum</taxon>
        <taxon>environmental samples</taxon>
    </lineage>
</organism>
<dbReference type="Gene3D" id="2.40.160.50">
    <property type="entry name" value="membrane protein fhac: a member of the omp85/tpsb transporter family"/>
    <property type="match status" value="1"/>
</dbReference>
<keyword evidence="4" id="KW-0472">Membrane</keyword>
<dbReference type="Pfam" id="PF01103">
    <property type="entry name" value="Omp85"/>
    <property type="match status" value="1"/>
</dbReference>
<gene>
    <name evidence="7" type="ORF">HELGO_WM32892</name>
</gene>
<name>A0A6S6S614_9BACT</name>
<proteinExistence type="predicted"/>
<dbReference type="InterPro" id="IPR039910">
    <property type="entry name" value="D15-like"/>
</dbReference>
<dbReference type="PANTHER" id="PTHR12815">
    <property type="entry name" value="SORTING AND ASSEMBLY MACHINERY SAMM50 PROTEIN FAMILY MEMBER"/>
    <property type="match status" value="1"/>
</dbReference>
<evidence type="ECO:0000313" key="7">
    <source>
        <dbReference type="EMBL" id="CAA6800947.1"/>
    </source>
</evidence>
<accession>A0A6S6S614</accession>
<feature type="domain" description="Bacterial surface antigen (D15)" evidence="6">
    <location>
        <begin position="288"/>
        <end position="581"/>
    </location>
</feature>
<dbReference type="PANTHER" id="PTHR12815:SF47">
    <property type="entry name" value="TRANSLOCATION AND ASSEMBLY MODULE SUBUNIT TAMA"/>
    <property type="match status" value="1"/>
</dbReference>
<dbReference type="GO" id="GO:0019867">
    <property type="term" value="C:outer membrane"/>
    <property type="evidence" value="ECO:0007669"/>
    <property type="project" value="InterPro"/>
</dbReference>
<evidence type="ECO:0000259" key="6">
    <source>
        <dbReference type="Pfam" id="PF01103"/>
    </source>
</evidence>
<protein>
    <recommendedName>
        <fullName evidence="6">Bacterial surface antigen (D15) domain-containing protein</fullName>
    </recommendedName>
</protein>
<evidence type="ECO:0000256" key="2">
    <source>
        <dbReference type="ARBA" id="ARBA00022692"/>
    </source>
</evidence>
<evidence type="ECO:0000256" key="3">
    <source>
        <dbReference type="ARBA" id="ARBA00022729"/>
    </source>
</evidence>
<reference evidence="7" key="1">
    <citation type="submission" date="2020-01" db="EMBL/GenBank/DDBJ databases">
        <authorList>
            <person name="Meier V. D."/>
            <person name="Meier V D."/>
        </authorList>
    </citation>
    <scope>NUCLEOTIDE SEQUENCE</scope>
    <source>
        <strain evidence="7">HLG_WM_MAG_03</strain>
    </source>
</reference>
<dbReference type="EMBL" id="CACVAR010000078">
    <property type="protein sequence ID" value="CAA6800947.1"/>
    <property type="molecule type" value="Genomic_DNA"/>
</dbReference>